<reference evidence="1" key="1">
    <citation type="journal article" date="2015" name="Nature">
        <title>Complex archaea that bridge the gap between prokaryotes and eukaryotes.</title>
        <authorList>
            <person name="Spang A."/>
            <person name="Saw J.H."/>
            <person name="Jorgensen S.L."/>
            <person name="Zaremba-Niedzwiedzka K."/>
            <person name="Martijn J."/>
            <person name="Lind A.E."/>
            <person name="van Eijk R."/>
            <person name="Schleper C."/>
            <person name="Guy L."/>
            <person name="Ettema T.J."/>
        </authorList>
    </citation>
    <scope>NUCLEOTIDE SEQUENCE</scope>
</reference>
<accession>A0A0F9HAW7</accession>
<dbReference type="AlphaFoldDB" id="A0A0F9HAW7"/>
<protein>
    <submittedName>
        <fullName evidence="1">Uncharacterized protein</fullName>
    </submittedName>
</protein>
<feature type="non-terminal residue" evidence="1">
    <location>
        <position position="62"/>
    </location>
</feature>
<proteinExistence type="predicted"/>
<evidence type="ECO:0000313" key="1">
    <source>
        <dbReference type="EMBL" id="KKL78825.1"/>
    </source>
</evidence>
<gene>
    <name evidence="1" type="ORF">LCGC14_2020900</name>
</gene>
<comment type="caution">
    <text evidence="1">The sequence shown here is derived from an EMBL/GenBank/DDBJ whole genome shotgun (WGS) entry which is preliminary data.</text>
</comment>
<dbReference type="EMBL" id="LAZR01023341">
    <property type="protein sequence ID" value="KKL78825.1"/>
    <property type="molecule type" value="Genomic_DNA"/>
</dbReference>
<organism evidence="1">
    <name type="scientific">marine sediment metagenome</name>
    <dbReference type="NCBI Taxonomy" id="412755"/>
    <lineage>
        <taxon>unclassified sequences</taxon>
        <taxon>metagenomes</taxon>
        <taxon>ecological metagenomes</taxon>
    </lineage>
</organism>
<name>A0A0F9HAW7_9ZZZZ</name>
<sequence length="62" mass="7258">MKIIDSYNLSAPSLALLKHDDYKKVGDYSASELPDSAQRRELERRHDHEIVIEAWKRFQLAC</sequence>